<name>A0A8T0PAY1_PANVG</name>
<comment type="caution">
    <text evidence="6">The sequence shown here is derived from an EMBL/GenBank/DDBJ whole genome shotgun (WGS) entry which is preliminary data.</text>
</comment>
<dbReference type="PANTHER" id="PTHR47955:SF14">
    <property type="entry name" value="OS01G0543600 PROTEIN"/>
    <property type="match status" value="1"/>
</dbReference>
<keyword evidence="5" id="KW-0560">Oxidoreductase</keyword>
<dbReference type="InterPro" id="IPR036396">
    <property type="entry name" value="Cyt_P450_sf"/>
</dbReference>
<dbReference type="EMBL" id="CM029052">
    <property type="protein sequence ID" value="KAG2559301.1"/>
    <property type="molecule type" value="Genomic_DNA"/>
</dbReference>
<dbReference type="Pfam" id="PF00067">
    <property type="entry name" value="p450"/>
    <property type="match status" value="2"/>
</dbReference>
<dbReference type="GO" id="GO:0004497">
    <property type="term" value="F:monooxygenase activity"/>
    <property type="evidence" value="ECO:0007669"/>
    <property type="project" value="UniProtKB-KW"/>
</dbReference>
<dbReference type="AlphaFoldDB" id="A0A8T0PAY1"/>
<evidence type="ECO:0000256" key="3">
    <source>
        <dbReference type="ARBA" id="ARBA00023004"/>
    </source>
</evidence>
<sequence length="414" mass="45865">MLPVIEHLHLIGSLPHRSLCDLARKHGPDVMLLRLGAVPTLVGAKAVLCTHDHVFASRPRFTVANILFNGSTDVSFAPYSEYWRQARKVVTAHLLAPGKVRSGRAAREQEVRLVMARVRDAAAARMVVDLTELFSFFANGIVCQDMVAPRGGGGGGFNLDDYFPSFARLGFVSARAVKHKKRWDDLLDSLIGKHASKTTESNEDEHEDEDFIDAVLMDMFAAGVDTTCIALDFALAELMRKPQAMAKLQAEVRRCAWEGKEMVTEAANLSSMSYLKAVMKESMWLHAPGPLLIPHFSMADCDVEGYTVPSRTRVLVNSAEEFKPERFLEEAMDAASDFQGNDFCFLPFGSGQRICPAINFTTATFEIILANHVYHFNWELPPGSTGIDMSESFGIYVHCQENVLLIPSLAHQDV</sequence>
<evidence type="ECO:0000313" key="6">
    <source>
        <dbReference type="EMBL" id="KAG2559301.1"/>
    </source>
</evidence>
<keyword evidence="3 4" id="KW-0408">Iron</keyword>
<evidence type="ECO:0000256" key="4">
    <source>
        <dbReference type="PIRSR" id="PIRSR602401-1"/>
    </source>
</evidence>
<gene>
    <name evidence="6" type="ORF">PVAP13_8NG311900</name>
</gene>
<comment type="cofactor">
    <cofactor evidence="4">
        <name>heme</name>
        <dbReference type="ChEBI" id="CHEBI:30413"/>
    </cofactor>
</comment>
<dbReference type="GO" id="GO:0016705">
    <property type="term" value="F:oxidoreductase activity, acting on paired donors, with incorporation or reduction of molecular oxygen"/>
    <property type="evidence" value="ECO:0007669"/>
    <property type="project" value="InterPro"/>
</dbReference>
<evidence type="ECO:0000256" key="2">
    <source>
        <dbReference type="ARBA" id="ARBA00022723"/>
    </source>
</evidence>
<feature type="binding site" description="axial binding residue" evidence="4">
    <location>
        <position position="355"/>
    </location>
    <ligand>
        <name>heme</name>
        <dbReference type="ChEBI" id="CHEBI:30413"/>
    </ligand>
    <ligandPart>
        <name>Fe</name>
        <dbReference type="ChEBI" id="CHEBI:18248"/>
    </ligandPart>
</feature>
<dbReference type="GO" id="GO:0005506">
    <property type="term" value="F:iron ion binding"/>
    <property type="evidence" value="ECO:0007669"/>
    <property type="project" value="InterPro"/>
</dbReference>
<reference evidence="6" key="1">
    <citation type="submission" date="2020-05" db="EMBL/GenBank/DDBJ databases">
        <title>WGS assembly of Panicum virgatum.</title>
        <authorList>
            <person name="Lovell J.T."/>
            <person name="Jenkins J."/>
            <person name="Shu S."/>
            <person name="Juenger T.E."/>
            <person name="Schmutz J."/>
        </authorList>
    </citation>
    <scope>NUCLEOTIDE SEQUENCE</scope>
    <source>
        <strain evidence="6">AP13</strain>
    </source>
</reference>
<dbReference type="PRINTS" id="PR00463">
    <property type="entry name" value="EP450I"/>
</dbReference>
<comment type="similarity">
    <text evidence="1 5">Belongs to the cytochrome P450 family.</text>
</comment>
<dbReference type="InterPro" id="IPR017972">
    <property type="entry name" value="Cyt_P450_CS"/>
</dbReference>
<dbReference type="GO" id="GO:0020037">
    <property type="term" value="F:heme binding"/>
    <property type="evidence" value="ECO:0007669"/>
    <property type="project" value="InterPro"/>
</dbReference>
<evidence type="ECO:0000256" key="1">
    <source>
        <dbReference type="ARBA" id="ARBA00010617"/>
    </source>
</evidence>
<dbReference type="InterPro" id="IPR002401">
    <property type="entry name" value="Cyt_P450_E_grp-I"/>
</dbReference>
<keyword evidence="2 4" id="KW-0479">Metal-binding</keyword>
<dbReference type="Gene3D" id="1.10.630.10">
    <property type="entry name" value="Cytochrome P450"/>
    <property type="match status" value="1"/>
</dbReference>
<evidence type="ECO:0000256" key="5">
    <source>
        <dbReference type="RuleBase" id="RU000461"/>
    </source>
</evidence>
<dbReference type="PRINTS" id="PR00385">
    <property type="entry name" value="P450"/>
</dbReference>
<dbReference type="SUPFAM" id="SSF48264">
    <property type="entry name" value="Cytochrome P450"/>
    <property type="match status" value="1"/>
</dbReference>
<dbReference type="PANTHER" id="PTHR47955">
    <property type="entry name" value="CYTOCHROME P450 FAMILY 71 PROTEIN"/>
    <property type="match status" value="1"/>
</dbReference>
<keyword evidence="5" id="KW-0503">Monooxygenase</keyword>
<keyword evidence="7" id="KW-1185">Reference proteome</keyword>
<evidence type="ECO:0000313" key="7">
    <source>
        <dbReference type="Proteomes" id="UP000823388"/>
    </source>
</evidence>
<dbReference type="InterPro" id="IPR001128">
    <property type="entry name" value="Cyt_P450"/>
</dbReference>
<dbReference type="Proteomes" id="UP000823388">
    <property type="component" value="Chromosome 8N"/>
</dbReference>
<proteinExistence type="inferred from homology"/>
<protein>
    <submittedName>
        <fullName evidence="6">Uncharacterized protein</fullName>
    </submittedName>
</protein>
<dbReference type="PROSITE" id="PS00086">
    <property type="entry name" value="CYTOCHROME_P450"/>
    <property type="match status" value="1"/>
</dbReference>
<keyword evidence="4 5" id="KW-0349">Heme</keyword>
<organism evidence="6 7">
    <name type="scientific">Panicum virgatum</name>
    <name type="common">Blackwell switchgrass</name>
    <dbReference type="NCBI Taxonomy" id="38727"/>
    <lineage>
        <taxon>Eukaryota</taxon>
        <taxon>Viridiplantae</taxon>
        <taxon>Streptophyta</taxon>
        <taxon>Embryophyta</taxon>
        <taxon>Tracheophyta</taxon>
        <taxon>Spermatophyta</taxon>
        <taxon>Magnoliopsida</taxon>
        <taxon>Liliopsida</taxon>
        <taxon>Poales</taxon>
        <taxon>Poaceae</taxon>
        <taxon>PACMAD clade</taxon>
        <taxon>Panicoideae</taxon>
        <taxon>Panicodae</taxon>
        <taxon>Paniceae</taxon>
        <taxon>Panicinae</taxon>
        <taxon>Panicum</taxon>
        <taxon>Panicum sect. Hiantes</taxon>
    </lineage>
</organism>
<accession>A0A8T0PAY1</accession>